<evidence type="ECO:0000256" key="1">
    <source>
        <dbReference type="ARBA" id="ARBA00022737"/>
    </source>
</evidence>
<dbReference type="InterPro" id="IPR016024">
    <property type="entry name" value="ARM-type_fold"/>
</dbReference>
<evidence type="ECO:0000259" key="5">
    <source>
        <dbReference type="PROSITE" id="PS50303"/>
    </source>
</evidence>
<dbReference type="GO" id="GO:0005737">
    <property type="term" value="C:cytoplasm"/>
    <property type="evidence" value="ECO:0007669"/>
    <property type="project" value="TreeGrafter"/>
</dbReference>
<dbReference type="PROSITE" id="PS50303">
    <property type="entry name" value="PUM_HD"/>
    <property type="match status" value="1"/>
</dbReference>
<proteinExistence type="predicted"/>
<dbReference type="Proteomes" id="UP000325577">
    <property type="component" value="Linkage Group LG10"/>
</dbReference>
<dbReference type="PROSITE" id="PS50302">
    <property type="entry name" value="PUM"/>
    <property type="match status" value="2"/>
</dbReference>
<dbReference type="Gene3D" id="1.25.10.10">
    <property type="entry name" value="Leucine-rich Repeat Variant"/>
    <property type="match status" value="1"/>
</dbReference>
<evidence type="ECO:0000256" key="3">
    <source>
        <dbReference type="ARBA" id="ARBA00022884"/>
    </source>
</evidence>
<keyword evidence="3" id="KW-0694">RNA-binding</keyword>
<dbReference type="InterPro" id="IPR033133">
    <property type="entry name" value="PUM-HD"/>
</dbReference>
<feature type="repeat" description="Pumilio" evidence="4">
    <location>
        <begin position="183"/>
        <end position="219"/>
    </location>
</feature>
<dbReference type="InterPro" id="IPR011989">
    <property type="entry name" value="ARM-like"/>
</dbReference>
<protein>
    <recommendedName>
        <fullName evidence="5">PUM-HD domain-containing protein</fullName>
    </recommendedName>
</protein>
<dbReference type="SUPFAM" id="SSF48371">
    <property type="entry name" value="ARM repeat"/>
    <property type="match status" value="1"/>
</dbReference>
<dbReference type="PANTHER" id="PTHR12537">
    <property type="entry name" value="RNA BINDING PROTEIN PUMILIO-RELATED"/>
    <property type="match status" value="1"/>
</dbReference>
<keyword evidence="1" id="KW-0677">Repeat</keyword>
<dbReference type="GO" id="GO:0003729">
    <property type="term" value="F:mRNA binding"/>
    <property type="evidence" value="ECO:0007669"/>
    <property type="project" value="TreeGrafter"/>
</dbReference>
<dbReference type="SMART" id="SM00025">
    <property type="entry name" value="Pumilio"/>
    <property type="match status" value="2"/>
</dbReference>
<gene>
    <name evidence="6" type="ORF">F0562_020747</name>
</gene>
<sequence>MEKKGENGNGLNNYNFERVFPNSADNLQPPATLVSSSPVPPPARRFFEVVETFANPIDFNHPTNNFGNYYTDILQRLQGLRIESPVRGQMPDLNRTSPAELMRSLLAGSNRSPIINNGMQRNGLWSSNSNPNGFQSPYDSVNAFGRTDPRWSNINVFESENLMSSSLNNNHNNNLFRARSPPALVRGRLFWLAKDQHGCRLLQQKLEEGNPEEIQMIFSELKDHVLELMVEQFGNYVAQKLFKFCNAQSNHSDDCFKHQQ</sequence>
<dbReference type="AlphaFoldDB" id="A0A5J5BW44"/>
<keyword evidence="2" id="KW-0810">Translation regulation</keyword>
<dbReference type="EMBL" id="CM018033">
    <property type="protein sequence ID" value="KAA8545802.1"/>
    <property type="molecule type" value="Genomic_DNA"/>
</dbReference>
<dbReference type="InterPro" id="IPR001313">
    <property type="entry name" value="Pumilio_RNA-bd_rpt"/>
</dbReference>
<name>A0A5J5BW44_9ASTE</name>
<evidence type="ECO:0000313" key="6">
    <source>
        <dbReference type="EMBL" id="KAA8545802.1"/>
    </source>
</evidence>
<dbReference type="OrthoDB" id="668540at2759"/>
<keyword evidence="7" id="KW-1185">Reference proteome</keyword>
<evidence type="ECO:0000256" key="2">
    <source>
        <dbReference type="ARBA" id="ARBA00022845"/>
    </source>
</evidence>
<dbReference type="Pfam" id="PF00806">
    <property type="entry name" value="PUF"/>
    <property type="match status" value="2"/>
</dbReference>
<feature type="repeat" description="Pumilio" evidence="4">
    <location>
        <begin position="220"/>
        <end position="257"/>
    </location>
</feature>
<accession>A0A5J5BW44</accession>
<dbReference type="PANTHER" id="PTHR12537:SF63">
    <property type="entry name" value="PUMILIO HOMOLOG 15"/>
    <property type="match status" value="1"/>
</dbReference>
<evidence type="ECO:0000313" key="7">
    <source>
        <dbReference type="Proteomes" id="UP000325577"/>
    </source>
</evidence>
<organism evidence="6 7">
    <name type="scientific">Nyssa sinensis</name>
    <dbReference type="NCBI Taxonomy" id="561372"/>
    <lineage>
        <taxon>Eukaryota</taxon>
        <taxon>Viridiplantae</taxon>
        <taxon>Streptophyta</taxon>
        <taxon>Embryophyta</taxon>
        <taxon>Tracheophyta</taxon>
        <taxon>Spermatophyta</taxon>
        <taxon>Magnoliopsida</taxon>
        <taxon>eudicotyledons</taxon>
        <taxon>Gunneridae</taxon>
        <taxon>Pentapetalae</taxon>
        <taxon>asterids</taxon>
        <taxon>Cornales</taxon>
        <taxon>Nyssaceae</taxon>
        <taxon>Nyssa</taxon>
    </lineage>
</organism>
<dbReference type="GO" id="GO:0006417">
    <property type="term" value="P:regulation of translation"/>
    <property type="evidence" value="ECO:0007669"/>
    <property type="project" value="UniProtKB-KW"/>
</dbReference>
<reference evidence="6 7" key="1">
    <citation type="submission" date="2019-09" db="EMBL/GenBank/DDBJ databases">
        <title>A chromosome-level genome assembly of the Chinese tupelo Nyssa sinensis.</title>
        <authorList>
            <person name="Yang X."/>
            <person name="Kang M."/>
            <person name="Yang Y."/>
            <person name="Xiong H."/>
            <person name="Wang M."/>
            <person name="Zhang Z."/>
            <person name="Wang Z."/>
            <person name="Wu H."/>
            <person name="Ma T."/>
            <person name="Liu J."/>
            <person name="Xi Z."/>
        </authorList>
    </citation>
    <scope>NUCLEOTIDE SEQUENCE [LARGE SCALE GENOMIC DNA]</scope>
    <source>
        <strain evidence="6">J267</strain>
        <tissue evidence="6">Leaf</tissue>
    </source>
</reference>
<evidence type="ECO:0000256" key="4">
    <source>
        <dbReference type="PROSITE-ProRule" id="PRU00317"/>
    </source>
</evidence>
<feature type="domain" description="PUM-HD" evidence="5">
    <location>
        <begin position="162"/>
        <end position="260"/>
    </location>
</feature>